<sequence length="124" mass="14096">MKTRRGEPVLIIPILKAHLTITNMKKGVMESKLLPLPERPVQIRKNVNSSPDDKIDDNEVAIMVDTAYLYGSDTKNQSPGDVLRKKRLLKSQISLTEERRKRNITLLVEEVMGELEFVAEEDAP</sequence>
<accession>A0AAD8HFG8</accession>
<comment type="caution">
    <text evidence="1">The sequence shown here is derived from an EMBL/GenBank/DDBJ whole genome shotgun (WGS) entry which is preliminary data.</text>
</comment>
<proteinExistence type="predicted"/>
<protein>
    <submittedName>
        <fullName evidence="1">Uncharacterized protein</fullName>
    </submittedName>
</protein>
<dbReference type="EMBL" id="JAUIZM010000009">
    <property type="protein sequence ID" value="KAK1365648.1"/>
    <property type="molecule type" value="Genomic_DNA"/>
</dbReference>
<reference evidence="1" key="1">
    <citation type="submission" date="2023-02" db="EMBL/GenBank/DDBJ databases">
        <title>Genome of toxic invasive species Heracleum sosnowskyi carries increased number of genes despite the absence of recent whole-genome duplications.</title>
        <authorList>
            <person name="Schelkunov M."/>
            <person name="Shtratnikova V."/>
            <person name="Makarenko M."/>
            <person name="Klepikova A."/>
            <person name="Omelchenko D."/>
            <person name="Novikova G."/>
            <person name="Obukhova E."/>
            <person name="Bogdanov V."/>
            <person name="Penin A."/>
            <person name="Logacheva M."/>
        </authorList>
    </citation>
    <scope>NUCLEOTIDE SEQUENCE</scope>
    <source>
        <strain evidence="1">Hsosn_3</strain>
        <tissue evidence="1">Leaf</tissue>
    </source>
</reference>
<dbReference type="AlphaFoldDB" id="A0AAD8HFG8"/>
<evidence type="ECO:0000313" key="1">
    <source>
        <dbReference type="EMBL" id="KAK1365648.1"/>
    </source>
</evidence>
<keyword evidence="2" id="KW-1185">Reference proteome</keyword>
<reference evidence="1" key="2">
    <citation type="submission" date="2023-05" db="EMBL/GenBank/DDBJ databases">
        <authorList>
            <person name="Schelkunov M.I."/>
        </authorList>
    </citation>
    <scope>NUCLEOTIDE SEQUENCE</scope>
    <source>
        <strain evidence="1">Hsosn_3</strain>
        <tissue evidence="1">Leaf</tissue>
    </source>
</reference>
<dbReference type="Proteomes" id="UP001237642">
    <property type="component" value="Unassembled WGS sequence"/>
</dbReference>
<evidence type="ECO:0000313" key="2">
    <source>
        <dbReference type="Proteomes" id="UP001237642"/>
    </source>
</evidence>
<name>A0AAD8HFG8_9APIA</name>
<gene>
    <name evidence="1" type="ORF">POM88_041209</name>
</gene>
<organism evidence="1 2">
    <name type="scientific">Heracleum sosnowskyi</name>
    <dbReference type="NCBI Taxonomy" id="360622"/>
    <lineage>
        <taxon>Eukaryota</taxon>
        <taxon>Viridiplantae</taxon>
        <taxon>Streptophyta</taxon>
        <taxon>Embryophyta</taxon>
        <taxon>Tracheophyta</taxon>
        <taxon>Spermatophyta</taxon>
        <taxon>Magnoliopsida</taxon>
        <taxon>eudicotyledons</taxon>
        <taxon>Gunneridae</taxon>
        <taxon>Pentapetalae</taxon>
        <taxon>asterids</taxon>
        <taxon>campanulids</taxon>
        <taxon>Apiales</taxon>
        <taxon>Apiaceae</taxon>
        <taxon>Apioideae</taxon>
        <taxon>apioid superclade</taxon>
        <taxon>Tordylieae</taxon>
        <taxon>Tordyliinae</taxon>
        <taxon>Heracleum</taxon>
    </lineage>
</organism>